<reference evidence="5" key="1">
    <citation type="submission" date="2022-04" db="EMBL/GenBank/DDBJ databases">
        <title>A functionally conserved STORR gene fusion in Papaver species that diverged 16.8 million years ago.</title>
        <authorList>
            <person name="Catania T."/>
        </authorList>
    </citation>
    <scope>NUCLEOTIDE SEQUENCE</scope>
    <source>
        <strain evidence="5">S-188037</strain>
    </source>
</reference>
<comment type="subcellular location">
    <subcellularLocation>
        <location evidence="1">Membrane</location>
        <topology evidence="1">Single-pass membrane protein</topology>
    </subcellularLocation>
</comment>
<organism evidence="5 6">
    <name type="scientific">Papaver atlanticum</name>
    <dbReference type="NCBI Taxonomy" id="357466"/>
    <lineage>
        <taxon>Eukaryota</taxon>
        <taxon>Viridiplantae</taxon>
        <taxon>Streptophyta</taxon>
        <taxon>Embryophyta</taxon>
        <taxon>Tracheophyta</taxon>
        <taxon>Spermatophyta</taxon>
        <taxon>Magnoliopsida</taxon>
        <taxon>Ranunculales</taxon>
        <taxon>Papaveraceae</taxon>
        <taxon>Papaveroideae</taxon>
        <taxon>Papaver</taxon>
    </lineage>
</organism>
<keyword evidence="2 3" id="KW-0732">Signal</keyword>
<accession>A0AAD4T9L4</accession>
<sequence>MFLQRLLLILFFCLLTLESSIAAFGQTKKDCQAKCGNVSIPCPFGITLGGKDDPRRAGGCSIGYGYNIHCNTSFDPPKPFIGIGNFEILGISETEIRIKNLAASLCYNSLGEFKQNVPTVSTSLFGTPFTFSDTKNRLFGIGCGYSGVYSGYELLKKKYNGTCNSTCKEKGDVKEGSCGGFGCCQFAIAKGLKEIETSISWDVDSTFVADHEQFRFNSSDLLATPNGSDIPIVLDWAIGNKSYTGNPYLKGGGGCTKMDAVNFPTIPVAL</sequence>
<evidence type="ECO:0000256" key="2">
    <source>
        <dbReference type="ARBA" id="ARBA00022729"/>
    </source>
</evidence>
<feature type="domain" description="Wall-associated receptor kinase galacturonan-binding" evidence="4">
    <location>
        <begin position="31"/>
        <end position="98"/>
    </location>
</feature>
<evidence type="ECO:0000256" key="3">
    <source>
        <dbReference type="SAM" id="SignalP"/>
    </source>
</evidence>
<comment type="caution">
    <text evidence="5">The sequence shown here is derived from an EMBL/GenBank/DDBJ whole genome shotgun (WGS) entry which is preliminary data.</text>
</comment>
<dbReference type="GO" id="GO:0030247">
    <property type="term" value="F:polysaccharide binding"/>
    <property type="evidence" value="ECO:0007669"/>
    <property type="project" value="InterPro"/>
</dbReference>
<gene>
    <name evidence="5" type="ORF">MKW98_021603</name>
</gene>
<evidence type="ECO:0000313" key="5">
    <source>
        <dbReference type="EMBL" id="KAI3948997.1"/>
    </source>
</evidence>
<feature type="non-terminal residue" evidence="5">
    <location>
        <position position="1"/>
    </location>
</feature>
<evidence type="ECO:0000259" key="4">
    <source>
        <dbReference type="Pfam" id="PF13947"/>
    </source>
</evidence>
<proteinExistence type="predicted"/>
<keyword evidence="6" id="KW-1185">Reference proteome</keyword>
<dbReference type="InterPro" id="IPR025287">
    <property type="entry name" value="WAK_GUB"/>
</dbReference>
<name>A0AAD4T9L4_9MAGN</name>
<dbReference type="Proteomes" id="UP001202328">
    <property type="component" value="Unassembled WGS sequence"/>
</dbReference>
<dbReference type="Pfam" id="PF13947">
    <property type="entry name" value="GUB_WAK_bind"/>
    <property type="match status" value="1"/>
</dbReference>
<dbReference type="GO" id="GO:0016020">
    <property type="term" value="C:membrane"/>
    <property type="evidence" value="ECO:0007669"/>
    <property type="project" value="UniProtKB-SubCell"/>
</dbReference>
<feature type="chain" id="PRO_5042069778" description="Wall-associated receptor kinase galacturonan-binding domain-containing protein" evidence="3">
    <location>
        <begin position="23"/>
        <end position="270"/>
    </location>
</feature>
<dbReference type="AlphaFoldDB" id="A0AAD4T9L4"/>
<dbReference type="EMBL" id="JAJJMB010003208">
    <property type="protein sequence ID" value="KAI3948997.1"/>
    <property type="molecule type" value="Genomic_DNA"/>
</dbReference>
<protein>
    <recommendedName>
        <fullName evidence="4">Wall-associated receptor kinase galacturonan-binding domain-containing protein</fullName>
    </recommendedName>
</protein>
<dbReference type="PANTHER" id="PTHR33491">
    <property type="entry name" value="OSJNBA0016N04.9 PROTEIN"/>
    <property type="match status" value="1"/>
</dbReference>
<evidence type="ECO:0000313" key="6">
    <source>
        <dbReference type="Proteomes" id="UP001202328"/>
    </source>
</evidence>
<evidence type="ECO:0000256" key="1">
    <source>
        <dbReference type="ARBA" id="ARBA00004167"/>
    </source>
</evidence>
<feature type="signal peptide" evidence="3">
    <location>
        <begin position="1"/>
        <end position="22"/>
    </location>
</feature>